<gene>
    <name evidence="1" type="ORF">NQ176_g7513</name>
</gene>
<dbReference type="Proteomes" id="UP001143910">
    <property type="component" value="Unassembled WGS sequence"/>
</dbReference>
<sequence length="565" mass="63072">MSSGLACLGYGLLWVLPPDQRGVSSLPDAAESGSMTGFSVSEVHTGISATAKLPKKRGRPRLALMSQSAAVVHKPAVTIGSGFPMTPNMNPVGYASARLAIDCLQYMNKHLCPQLVLADTPNNPHRLSVEHWSYFPQLVLDILISCVLVHQVVRSRFGPGLCTYESSRYSNGKLSRLKRPQLNAISHPSLPLIYQHQHEAISALNLELQSPETRYSDVVLNIIIRLLVGSLQQSAYGWSAHQEAARTIILHRGGFKKLAKEQGFSYKFSLSMFLQVDVMNAVMKSEAQLDMRTVKQLEFIPHLDSVFEDGFSSGFFCPNEVIQYLIRINFARYLGAQTPNAREEATALSEDVFQQIISFSPAVWAERQVERRYRPFYASSEHDTPDSSAVEAIQKIWVNLATAFQAATLLYCLETLFVYQPVPPKLPALAFTVVELGNSDDHGLDDLRKLKAALLTMLLNALHSLWDTATKENGLWCGRFCLWPCFIAGMELDAYPTLEHERTFVCSAIFDNCERLGNLCSLDVVMLLEAVYAKGAEERKAGRQYNSPWVERLRDVGLTQEATFF</sequence>
<keyword evidence="2" id="KW-1185">Reference proteome</keyword>
<protein>
    <submittedName>
        <fullName evidence="1">Uncharacterized protein</fullName>
    </submittedName>
</protein>
<name>A0ACC1MYA8_9HYPO</name>
<reference evidence="1" key="1">
    <citation type="submission" date="2022-08" db="EMBL/GenBank/DDBJ databases">
        <title>Genome Sequence of Lecanicillium fungicola.</title>
        <authorList>
            <person name="Buettner E."/>
        </authorList>
    </citation>
    <scope>NUCLEOTIDE SEQUENCE</scope>
    <source>
        <strain evidence="1">Babe33</strain>
    </source>
</reference>
<evidence type="ECO:0000313" key="1">
    <source>
        <dbReference type="EMBL" id="KAJ2971815.1"/>
    </source>
</evidence>
<accession>A0ACC1MYA8</accession>
<dbReference type="EMBL" id="JANJQO010001264">
    <property type="protein sequence ID" value="KAJ2971815.1"/>
    <property type="molecule type" value="Genomic_DNA"/>
</dbReference>
<proteinExistence type="predicted"/>
<evidence type="ECO:0000313" key="2">
    <source>
        <dbReference type="Proteomes" id="UP001143910"/>
    </source>
</evidence>
<comment type="caution">
    <text evidence="1">The sequence shown here is derived from an EMBL/GenBank/DDBJ whole genome shotgun (WGS) entry which is preliminary data.</text>
</comment>
<organism evidence="1 2">
    <name type="scientific">Zarea fungicola</name>
    <dbReference type="NCBI Taxonomy" id="93591"/>
    <lineage>
        <taxon>Eukaryota</taxon>
        <taxon>Fungi</taxon>
        <taxon>Dikarya</taxon>
        <taxon>Ascomycota</taxon>
        <taxon>Pezizomycotina</taxon>
        <taxon>Sordariomycetes</taxon>
        <taxon>Hypocreomycetidae</taxon>
        <taxon>Hypocreales</taxon>
        <taxon>Cordycipitaceae</taxon>
        <taxon>Zarea</taxon>
    </lineage>
</organism>